<evidence type="ECO:0000313" key="3">
    <source>
        <dbReference type="EMBL" id="WMV42767.1"/>
    </source>
</evidence>
<keyword evidence="4" id="KW-1185">Reference proteome</keyword>
<dbReference type="PANTHER" id="PTHR46148:SF57">
    <property type="entry name" value="OS12G0499874 PROTEIN"/>
    <property type="match status" value="1"/>
</dbReference>
<reference evidence="3" key="1">
    <citation type="submission" date="2023-08" db="EMBL/GenBank/DDBJ databases">
        <title>A de novo genome assembly of Solanum verrucosum Schlechtendal, a Mexican diploid species geographically isolated from the other diploid A-genome species in potato relatives.</title>
        <authorList>
            <person name="Hosaka K."/>
        </authorList>
    </citation>
    <scope>NUCLEOTIDE SEQUENCE</scope>
    <source>
        <tissue evidence="3">Young leaves</tissue>
    </source>
</reference>
<feature type="domain" description="Tf2-1-like SH3-like" evidence="2">
    <location>
        <begin position="559"/>
        <end position="623"/>
    </location>
</feature>
<dbReference type="Pfam" id="PF24626">
    <property type="entry name" value="SH3_Tf2-1"/>
    <property type="match status" value="2"/>
</dbReference>
<dbReference type="AlphaFoldDB" id="A0AAF0ZKX3"/>
<evidence type="ECO:0000259" key="2">
    <source>
        <dbReference type="Pfam" id="PF24626"/>
    </source>
</evidence>
<protein>
    <recommendedName>
        <fullName evidence="2">Tf2-1-like SH3-like domain-containing protein</fullName>
    </recommendedName>
</protein>
<gene>
    <name evidence="3" type="ORF">MTR67_036152</name>
</gene>
<feature type="domain" description="Tf2-1-like SH3-like" evidence="2">
    <location>
        <begin position="211"/>
        <end position="275"/>
    </location>
</feature>
<accession>A0AAF0ZKX3</accession>
<dbReference type="PANTHER" id="PTHR46148">
    <property type="entry name" value="CHROMO DOMAIN-CONTAINING PROTEIN"/>
    <property type="match status" value="1"/>
</dbReference>
<sequence>MDRRWTHGPSCRNANARKANATPPVPDQEVSNAEFRNAIQMLAQSVANQNNQRVQAPMNANGGSATTRVRDFVSMNPLEFLGSQTGEDPQNFLDEIKKIFEVMQVTGNDRVELASYQLKDVAHIWYTQWKENRGTDAAPITWECFSETFLDRCRSPVGWFEVGEAALIGPDSVLDAMEKVQLIRDRLKTAQSRQKSYVDVRRRELEFQVDDWVFLKVSPMKGVMRFGKKGKLSPRYVGPYQILKRIGKVAYELELPADLAAVHPVFHISLLKKCVGDPASIVPLESVAVKDSLSYEDVPVEILDRQVRRLRNKEVTSIKVLWRSQSVEGATWEAEAAMKSKWHSWTPSTDRRWTHGPSCRNANARKANATPPVPDQEVSNAEFRNAIQMLAQSVANQNNQRVQAPMNANGGSATTRVRDFVSMNPLEFLGSQTGEDPQNFLDEIKKIFEVMQVTGNDRVELASYQLKDVAHIWYTQWKENRGTDAAPITWECFSETFLDRCRSPVGWFEVGEAALIGPDSVLDAMEKVQLIRDRLKTAQSRQKSYVDVRRRELEFQVDDWVFLKVSPMKGVMRFGKKGKLSPRYVGPYQILKRIGKVAYELELPADLAAVHPVFHISLLKKCVGDPASIVPLESVAVKDSLSYEDVPVEILDRQVRRLRNKEVTSIKVLWRSQSVEGATWEAEAAMKSKYPHLFPSDSIPA</sequence>
<evidence type="ECO:0000313" key="4">
    <source>
        <dbReference type="Proteomes" id="UP001234989"/>
    </source>
</evidence>
<feature type="region of interest" description="Disordered" evidence="1">
    <location>
        <begin position="1"/>
        <end position="28"/>
    </location>
</feature>
<dbReference type="Proteomes" id="UP001234989">
    <property type="component" value="Chromosome 8"/>
</dbReference>
<proteinExistence type="predicted"/>
<dbReference type="EMBL" id="CP133619">
    <property type="protein sequence ID" value="WMV42767.1"/>
    <property type="molecule type" value="Genomic_DNA"/>
</dbReference>
<name>A0AAF0ZKX3_SOLVR</name>
<dbReference type="InterPro" id="IPR056924">
    <property type="entry name" value="SH3_Tf2-1"/>
</dbReference>
<evidence type="ECO:0000256" key="1">
    <source>
        <dbReference type="SAM" id="MobiDB-lite"/>
    </source>
</evidence>
<organism evidence="3 4">
    <name type="scientific">Solanum verrucosum</name>
    <dbReference type="NCBI Taxonomy" id="315347"/>
    <lineage>
        <taxon>Eukaryota</taxon>
        <taxon>Viridiplantae</taxon>
        <taxon>Streptophyta</taxon>
        <taxon>Embryophyta</taxon>
        <taxon>Tracheophyta</taxon>
        <taxon>Spermatophyta</taxon>
        <taxon>Magnoliopsida</taxon>
        <taxon>eudicotyledons</taxon>
        <taxon>Gunneridae</taxon>
        <taxon>Pentapetalae</taxon>
        <taxon>asterids</taxon>
        <taxon>lamiids</taxon>
        <taxon>Solanales</taxon>
        <taxon>Solanaceae</taxon>
        <taxon>Solanoideae</taxon>
        <taxon>Solaneae</taxon>
        <taxon>Solanum</taxon>
    </lineage>
</organism>